<evidence type="ECO:0000313" key="12">
    <source>
        <dbReference type="EMBL" id="QTD53822.1"/>
    </source>
</evidence>
<dbReference type="UniPathway" id="UPA00035">
    <property type="reaction ID" value="UER00042"/>
</dbReference>
<accession>A0A8A4TXY0</accession>
<evidence type="ECO:0000256" key="1">
    <source>
        <dbReference type="ARBA" id="ARBA00001164"/>
    </source>
</evidence>
<evidence type="ECO:0000256" key="9">
    <source>
        <dbReference type="HAMAP-Rule" id="MF_00135"/>
    </source>
</evidence>
<keyword evidence="6 9" id="KW-0822">Tryptophan biosynthesis</keyword>
<dbReference type="AlphaFoldDB" id="A0A8A4TXY0"/>
<gene>
    <name evidence="9" type="primary">trpF</name>
    <name evidence="12" type="ORF">J3U87_15340</name>
</gene>
<keyword evidence="7 9" id="KW-0057">Aromatic amino acid biosynthesis</keyword>
<keyword evidence="5 9" id="KW-0028">Amino-acid biosynthesis</keyword>
<dbReference type="HAMAP" id="MF_00135">
    <property type="entry name" value="PRAI"/>
    <property type="match status" value="1"/>
</dbReference>
<proteinExistence type="inferred from homology"/>
<dbReference type="Pfam" id="PF00697">
    <property type="entry name" value="PRAI"/>
    <property type="match status" value="1"/>
</dbReference>
<dbReference type="EMBL" id="CP071793">
    <property type="protein sequence ID" value="QTD53822.1"/>
    <property type="molecule type" value="Genomic_DNA"/>
</dbReference>
<dbReference type="InterPro" id="IPR013785">
    <property type="entry name" value="Aldolase_TIM"/>
</dbReference>
<dbReference type="InterPro" id="IPR001240">
    <property type="entry name" value="PRAI_dom"/>
</dbReference>
<dbReference type="PANTHER" id="PTHR42894">
    <property type="entry name" value="N-(5'-PHOSPHORIBOSYL)ANTHRANILATE ISOMERASE"/>
    <property type="match status" value="1"/>
</dbReference>
<evidence type="ECO:0000313" key="13">
    <source>
        <dbReference type="Proteomes" id="UP000663929"/>
    </source>
</evidence>
<dbReference type="GO" id="GO:0004640">
    <property type="term" value="F:phosphoribosylanthranilate isomerase activity"/>
    <property type="evidence" value="ECO:0007669"/>
    <property type="project" value="UniProtKB-UniRule"/>
</dbReference>
<dbReference type="EC" id="5.3.1.24" evidence="3 9"/>
<comment type="pathway">
    <text evidence="2 9">Amino-acid biosynthesis; L-tryptophan biosynthesis; L-tryptophan from chorismate: step 3/5.</text>
</comment>
<evidence type="ECO:0000256" key="4">
    <source>
        <dbReference type="ARBA" id="ARBA00022272"/>
    </source>
</evidence>
<protein>
    <recommendedName>
        <fullName evidence="4 9">N-(5'-phosphoribosyl)anthranilate isomerase</fullName>
        <shortName evidence="9">PRAI</shortName>
        <ecNumber evidence="3 9">5.3.1.24</ecNumber>
    </recommendedName>
</protein>
<evidence type="ECO:0000256" key="7">
    <source>
        <dbReference type="ARBA" id="ARBA00023141"/>
    </source>
</evidence>
<feature type="domain" description="N-(5'phosphoribosyl) anthranilate isomerase (PRAI)" evidence="11">
    <location>
        <begin position="21"/>
        <end position="211"/>
    </location>
</feature>
<evidence type="ECO:0000256" key="2">
    <source>
        <dbReference type="ARBA" id="ARBA00004664"/>
    </source>
</evidence>
<name>A0A8A4TXY0_SULCO</name>
<keyword evidence="13" id="KW-1185">Reference proteome</keyword>
<keyword evidence="8 9" id="KW-0413">Isomerase</keyword>
<sequence length="272" mass="29780">MPITSPPPTRDERSRTYRPRIKICGLTREQDVRAAAELGADLLGFIHVPGSPRHLDLHRLAELLATVPPGPETVVVVRNEPDATLKTLRNHLNFHWFQFHGDESPEKVAQWGGYKVVHVPADATSLDATIAPRDPFFLLDTSVKGQSGGTGKTFDWGLLARVEGACLVAGGLRPDNVGRLVETWHPWGIDVSSGVESAPGRKDPDALRRFFAEIDRACGRPATSRATGQAPHDSGTLPSATGREDHSSRSRRHQPIQPERDSAPKNQNQENS</sequence>
<comment type="catalytic activity">
    <reaction evidence="1 9">
        <text>N-(5-phospho-beta-D-ribosyl)anthranilate = 1-(2-carboxyphenylamino)-1-deoxy-D-ribulose 5-phosphate</text>
        <dbReference type="Rhea" id="RHEA:21540"/>
        <dbReference type="ChEBI" id="CHEBI:18277"/>
        <dbReference type="ChEBI" id="CHEBI:58613"/>
        <dbReference type="EC" id="5.3.1.24"/>
    </reaction>
</comment>
<evidence type="ECO:0000256" key="10">
    <source>
        <dbReference type="SAM" id="MobiDB-lite"/>
    </source>
</evidence>
<dbReference type="CDD" id="cd00405">
    <property type="entry name" value="PRAI"/>
    <property type="match status" value="1"/>
</dbReference>
<dbReference type="InterPro" id="IPR044643">
    <property type="entry name" value="TrpF_fam"/>
</dbReference>
<dbReference type="Gene3D" id="3.20.20.70">
    <property type="entry name" value="Aldolase class I"/>
    <property type="match status" value="1"/>
</dbReference>
<dbReference type="KEGG" id="scor:J3U87_15340"/>
<reference evidence="12" key="1">
    <citation type="submission" date="2021-03" db="EMBL/GenBank/DDBJ databases">
        <title>Acanthopleuribacteraceae sp. M133.</title>
        <authorList>
            <person name="Wang G."/>
        </authorList>
    </citation>
    <scope>NUCLEOTIDE SEQUENCE</scope>
    <source>
        <strain evidence="12">M133</strain>
    </source>
</reference>
<dbReference type="InterPro" id="IPR011060">
    <property type="entry name" value="RibuloseP-bd_barrel"/>
</dbReference>
<dbReference type="Proteomes" id="UP000663929">
    <property type="component" value="Chromosome"/>
</dbReference>
<evidence type="ECO:0000256" key="3">
    <source>
        <dbReference type="ARBA" id="ARBA00012572"/>
    </source>
</evidence>
<evidence type="ECO:0000256" key="5">
    <source>
        <dbReference type="ARBA" id="ARBA00022605"/>
    </source>
</evidence>
<evidence type="ECO:0000256" key="8">
    <source>
        <dbReference type="ARBA" id="ARBA00023235"/>
    </source>
</evidence>
<feature type="region of interest" description="Disordered" evidence="10">
    <location>
        <begin position="220"/>
        <end position="272"/>
    </location>
</feature>
<dbReference type="RefSeq" id="WP_237383923.1">
    <property type="nucleotide sequence ID" value="NZ_CP071793.1"/>
</dbReference>
<dbReference type="SUPFAM" id="SSF51366">
    <property type="entry name" value="Ribulose-phoshate binding barrel"/>
    <property type="match status" value="1"/>
</dbReference>
<dbReference type="PANTHER" id="PTHR42894:SF1">
    <property type="entry name" value="N-(5'-PHOSPHORIBOSYL)ANTHRANILATE ISOMERASE"/>
    <property type="match status" value="1"/>
</dbReference>
<comment type="similarity">
    <text evidence="9">Belongs to the TrpF family.</text>
</comment>
<evidence type="ECO:0000259" key="11">
    <source>
        <dbReference type="Pfam" id="PF00697"/>
    </source>
</evidence>
<evidence type="ECO:0000256" key="6">
    <source>
        <dbReference type="ARBA" id="ARBA00022822"/>
    </source>
</evidence>
<organism evidence="12 13">
    <name type="scientific">Sulfidibacter corallicola</name>
    <dbReference type="NCBI Taxonomy" id="2818388"/>
    <lineage>
        <taxon>Bacteria</taxon>
        <taxon>Pseudomonadati</taxon>
        <taxon>Acidobacteriota</taxon>
        <taxon>Holophagae</taxon>
        <taxon>Acanthopleuribacterales</taxon>
        <taxon>Acanthopleuribacteraceae</taxon>
        <taxon>Sulfidibacter</taxon>
    </lineage>
</organism>
<dbReference type="GO" id="GO:0000162">
    <property type="term" value="P:L-tryptophan biosynthetic process"/>
    <property type="evidence" value="ECO:0007669"/>
    <property type="project" value="UniProtKB-UniRule"/>
</dbReference>